<feature type="domain" description="VASt" evidence="7">
    <location>
        <begin position="398"/>
        <end position="580"/>
    </location>
</feature>
<feature type="compositionally biased region" description="Low complexity" evidence="5">
    <location>
        <begin position="43"/>
        <end position="53"/>
    </location>
</feature>
<feature type="region of interest" description="Disordered" evidence="5">
    <location>
        <begin position="1"/>
        <end position="53"/>
    </location>
</feature>
<dbReference type="Pfam" id="PF16016">
    <property type="entry name" value="VASt"/>
    <property type="match status" value="1"/>
</dbReference>
<dbReference type="PROSITE" id="PS51778">
    <property type="entry name" value="VAST"/>
    <property type="match status" value="1"/>
</dbReference>
<dbReference type="CDD" id="cd13220">
    <property type="entry name" value="PH-GRAM_GRAMDC"/>
    <property type="match status" value="1"/>
</dbReference>
<evidence type="ECO:0000259" key="7">
    <source>
        <dbReference type="PROSITE" id="PS51778"/>
    </source>
</evidence>
<accession>A0A7S3NLX8</accession>
<dbReference type="InterPro" id="IPR031968">
    <property type="entry name" value="VASt"/>
</dbReference>
<dbReference type="EMBL" id="HBIJ01014266">
    <property type="protein sequence ID" value="CAE0368814.1"/>
    <property type="molecule type" value="Transcribed_RNA"/>
</dbReference>
<dbReference type="InterPro" id="IPR051482">
    <property type="entry name" value="Cholesterol_transport"/>
</dbReference>
<dbReference type="PANTHER" id="PTHR23319">
    <property type="entry name" value="GRAM DOMAIN CONTAINING 1B, ISOFORM E"/>
    <property type="match status" value="1"/>
</dbReference>
<dbReference type="GO" id="GO:0005886">
    <property type="term" value="C:plasma membrane"/>
    <property type="evidence" value="ECO:0007669"/>
    <property type="project" value="TreeGrafter"/>
</dbReference>
<dbReference type="Pfam" id="PF02893">
    <property type="entry name" value="GRAM"/>
    <property type="match status" value="1"/>
</dbReference>
<dbReference type="GO" id="GO:0120015">
    <property type="term" value="F:sterol transfer activity"/>
    <property type="evidence" value="ECO:0007669"/>
    <property type="project" value="TreeGrafter"/>
</dbReference>
<keyword evidence="3 6" id="KW-1133">Transmembrane helix</keyword>
<dbReference type="GO" id="GO:0032366">
    <property type="term" value="P:intracellular sterol transport"/>
    <property type="evidence" value="ECO:0007669"/>
    <property type="project" value="TreeGrafter"/>
</dbReference>
<sequence>MSQSEEEISSAPAALEEFPASTAAPLERSNSEPNVEARKVLPSSSSTSAAASLSKQWVTTFGEHFVAASAASFVGTSNDENKTKKKENTEESLKNVGLPTNGSKNTSGSKESVSGDSRQKALLASKTNSSLEKATADFLWGTEEEANPYRDEIVRTIFGDVGAIRRDFSCAIERKILLHGRLYVTERFICFYSNLFGFEKKIKIPYSYITCITKEYTAVFIPNAIAVITARKEYIFRSFWDRDECYDVLKQMHDMYRGVIETGPQAHIEEGHAVGRGSKDLLIAALPISNQSDSNNKDVANIKINSDSAADKYGHLVGAKAKRRVDFSDKKSAAPPRRGKSAPARQRPNNNNNDDDDDEQMKQISGTSSSTTIDDVIRPVESVGSLISLGSVTAIGALAHELASATFEISIHQFFNHFLADNASFSLAKFHEFQGDTDVSVTNWTETYRNDQESEDARELRFKRQLRSPIGPAATRTTKMQRCRRFGQRGIIMNTVMTMEDIPYRDCFSIEERWVAEPCTIGGINTNNQRLGTRIRFEFQVVWTKTTIWKRRIESSSKSDLESYYNAYIHAATAYLDSVEIHKKSHQDKNSTDTTKEDSISAQSHIDTTEEAVFLPTKLYDSANELIHSVFVVYRISWLVLLLVMLCITLIKQHMALVQNFKIQQQLLAELSALRGDLACSLTDSADPSCKYTG</sequence>
<feature type="compositionally biased region" description="Basic and acidic residues" evidence="5">
    <location>
        <begin position="79"/>
        <end position="93"/>
    </location>
</feature>
<dbReference type="InterPro" id="IPR004182">
    <property type="entry name" value="GRAM"/>
</dbReference>
<keyword evidence="2 6" id="KW-0812">Transmembrane</keyword>
<dbReference type="GO" id="GO:0032934">
    <property type="term" value="F:sterol binding"/>
    <property type="evidence" value="ECO:0007669"/>
    <property type="project" value="TreeGrafter"/>
</dbReference>
<feature type="region of interest" description="Disordered" evidence="5">
    <location>
        <begin position="76"/>
        <end position="119"/>
    </location>
</feature>
<dbReference type="PANTHER" id="PTHR23319:SF34">
    <property type="entry name" value="C2 DOMAIN-CONTAINING PROTEIN"/>
    <property type="match status" value="1"/>
</dbReference>
<proteinExistence type="predicted"/>
<feature type="region of interest" description="Disordered" evidence="5">
    <location>
        <begin position="325"/>
        <end position="373"/>
    </location>
</feature>
<reference evidence="8" key="1">
    <citation type="submission" date="2021-01" db="EMBL/GenBank/DDBJ databases">
        <authorList>
            <person name="Corre E."/>
            <person name="Pelletier E."/>
            <person name="Niang G."/>
            <person name="Scheremetjew M."/>
            <person name="Finn R."/>
            <person name="Kale V."/>
            <person name="Holt S."/>
            <person name="Cochrane G."/>
            <person name="Meng A."/>
            <person name="Brown T."/>
            <person name="Cohen L."/>
        </authorList>
    </citation>
    <scope>NUCLEOTIDE SEQUENCE</scope>
    <source>
        <strain evidence="8">CCMP1510</strain>
    </source>
</reference>
<feature type="compositionally biased region" description="Polar residues" evidence="5">
    <location>
        <begin position="98"/>
        <end position="116"/>
    </location>
</feature>
<dbReference type="GO" id="GO:0005789">
    <property type="term" value="C:endoplasmic reticulum membrane"/>
    <property type="evidence" value="ECO:0007669"/>
    <property type="project" value="TreeGrafter"/>
</dbReference>
<evidence type="ECO:0000313" key="8">
    <source>
        <dbReference type="EMBL" id="CAE0368814.1"/>
    </source>
</evidence>
<dbReference type="AlphaFoldDB" id="A0A7S3NLX8"/>
<feature type="transmembrane region" description="Helical" evidence="6">
    <location>
        <begin position="632"/>
        <end position="651"/>
    </location>
</feature>
<dbReference type="GO" id="GO:0140268">
    <property type="term" value="C:endoplasmic reticulum-plasma membrane contact site"/>
    <property type="evidence" value="ECO:0007669"/>
    <property type="project" value="TreeGrafter"/>
</dbReference>
<dbReference type="InterPro" id="IPR011993">
    <property type="entry name" value="PH-like_dom_sf"/>
</dbReference>
<comment type="subcellular location">
    <subcellularLocation>
        <location evidence="1">Membrane</location>
        <topology evidence="1">Single-pass membrane protein</topology>
    </subcellularLocation>
</comment>
<dbReference type="Gene3D" id="2.30.29.30">
    <property type="entry name" value="Pleckstrin-homology domain (PH domain)/Phosphotyrosine-binding domain (PTB)"/>
    <property type="match status" value="1"/>
</dbReference>
<evidence type="ECO:0000256" key="2">
    <source>
        <dbReference type="ARBA" id="ARBA00022692"/>
    </source>
</evidence>
<gene>
    <name evidence="8" type="ORF">ALAG00032_LOCUS9577</name>
</gene>
<evidence type="ECO:0000256" key="3">
    <source>
        <dbReference type="ARBA" id="ARBA00022989"/>
    </source>
</evidence>
<evidence type="ECO:0000256" key="6">
    <source>
        <dbReference type="SAM" id="Phobius"/>
    </source>
</evidence>
<keyword evidence="4 6" id="KW-0472">Membrane</keyword>
<evidence type="ECO:0000256" key="5">
    <source>
        <dbReference type="SAM" id="MobiDB-lite"/>
    </source>
</evidence>
<protein>
    <recommendedName>
        <fullName evidence="7">VASt domain-containing protein</fullName>
    </recommendedName>
</protein>
<evidence type="ECO:0000256" key="4">
    <source>
        <dbReference type="ARBA" id="ARBA00023136"/>
    </source>
</evidence>
<organism evidence="8">
    <name type="scientific">Aureoumbra lagunensis</name>
    <dbReference type="NCBI Taxonomy" id="44058"/>
    <lineage>
        <taxon>Eukaryota</taxon>
        <taxon>Sar</taxon>
        <taxon>Stramenopiles</taxon>
        <taxon>Ochrophyta</taxon>
        <taxon>Pelagophyceae</taxon>
        <taxon>Pelagomonadales</taxon>
        <taxon>Aureoumbra</taxon>
    </lineage>
</organism>
<evidence type="ECO:0000256" key="1">
    <source>
        <dbReference type="ARBA" id="ARBA00004167"/>
    </source>
</evidence>
<dbReference type="SMART" id="SM00568">
    <property type="entry name" value="GRAM"/>
    <property type="match status" value="1"/>
</dbReference>
<name>A0A7S3NLX8_9STRA</name>